<protein>
    <submittedName>
        <fullName evidence="3">F-box domain-containing protein</fullName>
    </submittedName>
</protein>
<feature type="compositionally biased region" description="Low complexity" evidence="1">
    <location>
        <begin position="209"/>
        <end position="218"/>
    </location>
</feature>
<evidence type="ECO:0000313" key="3">
    <source>
        <dbReference type="WBParaSite" id="maker-unitig_23694-snap-gene-0.2-mRNA-1"/>
    </source>
</evidence>
<sequence length="367" mass="39126">LLSRIANGIISDCLGSRLCGKNLTSCIAWSSVLGPDEVWQVLNGSKRYRGRSADSIAGGRVERPGGSWLKLSEKWRVSGFLVGFLTDCADRLCSVVGGGSGGVASSGIGDAGAMAAMVRRVARIVRLRCSRNTWQTSQVYASRAGAGASNADARVSSAIHSRDPAPCRLRCRRNCAVAAGGASPHVRRSPWPPPPPPSSPPPSPPPRASPTARPPSSWRLDRSSVSLPDSAEQKQQQQRQLIAQRVQCEEAFHLWRTAVLAQCARQCRALAPASDPPAAAQPPSCRGQSTLGTLFASRQACRETGQHARVFATRSSGWRLRRPPSGHSPPRRELKRSEEIGVVDLVSLAASSMAGYSRRELQTAGSG</sequence>
<name>A0A1I8F884_9PLAT</name>
<evidence type="ECO:0000313" key="2">
    <source>
        <dbReference type="Proteomes" id="UP000095280"/>
    </source>
</evidence>
<keyword evidence="2" id="KW-1185">Reference proteome</keyword>
<feature type="region of interest" description="Disordered" evidence="1">
    <location>
        <begin position="182"/>
        <end position="238"/>
    </location>
</feature>
<dbReference type="WBParaSite" id="maker-unitig_23694-snap-gene-0.2-mRNA-1">
    <property type="protein sequence ID" value="maker-unitig_23694-snap-gene-0.2-mRNA-1"/>
    <property type="gene ID" value="maker-unitig_23694-snap-gene-0.2"/>
</dbReference>
<evidence type="ECO:0000256" key="1">
    <source>
        <dbReference type="SAM" id="MobiDB-lite"/>
    </source>
</evidence>
<proteinExistence type="predicted"/>
<accession>A0A1I8F884</accession>
<organism evidence="2 3">
    <name type="scientific">Macrostomum lignano</name>
    <dbReference type="NCBI Taxonomy" id="282301"/>
    <lineage>
        <taxon>Eukaryota</taxon>
        <taxon>Metazoa</taxon>
        <taxon>Spiralia</taxon>
        <taxon>Lophotrochozoa</taxon>
        <taxon>Platyhelminthes</taxon>
        <taxon>Rhabditophora</taxon>
        <taxon>Macrostomorpha</taxon>
        <taxon>Macrostomida</taxon>
        <taxon>Macrostomidae</taxon>
        <taxon>Macrostomum</taxon>
    </lineage>
</organism>
<dbReference type="Proteomes" id="UP000095280">
    <property type="component" value="Unplaced"/>
</dbReference>
<dbReference type="AlphaFoldDB" id="A0A1I8F884"/>
<reference evidence="3" key="1">
    <citation type="submission" date="2016-11" db="UniProtKB">
        <authorList>
            <consortium name="WormBaseParasite"/>
        </authorList>
    </citation>
    <scope>IDENTIFICATION</scope>
</reference>
<feature type="region of interest" description="Disordered" evidence="1">
    <location>
        <begin position="312"/>
        <end position="336"/>
    </location>
</feature>
<feature type="compositionally biased region" description="Pro residues" evidence="1">
    <location>
        <begin position="190"/>
        <end position="208"/>
    </location>
</feature>